<feature type="region of interest" description="Disordered" evidence="1">
    <location>
        <begin position="398"/>
        <end position="429"/>
    </location>
</feature>
<gene>
    <name evidence="2" type="ORF">ACFQEY_12270</name>
</gene>
<dbReference type="Proteomes" id="UP001596333">
    <property type="component" value="Unassembled WGS sequence"/>
</dbReference>
<feature type="compositionally biased region" description="Basic and acidic residues" evidence="1">
    <location>
        <begin position="398"/>
        <end position="408"/>
    </location>
</feature>
<protein>
    <submittedName>
        <fullName evidence="2">Glycosyl transferase family 2</fullName>
    </submittedName>
</protein>
<sequence>MEYVQERVTTLHALTDHRPDAPTDRAAVVVPMTEREYGTLAAERVLSALETVAPARVIVPLRAPAERVGPFVLWLDGFDIDVETLWCDGPRLADLLADRGLDGDRGKGRDVWLGIGRAFDEEFVVVHDADTKTYSPAFVNRLLFPVSRGHSFSKGYYARVEDDSLYGRLFRLFFRPLVRALADGGVAERRRAVSESRSEPGSKPGGESGRKSAVDGRGPGIVEFLDSFRYALAGEFAATTDLVSRLRVQRGWGLEVGTLGEAFKHAGFANSAQVDLGRYEHDHRSVDGPTGLADMSRAVGAATLRAVENAGVDVDYGTLTERYREAAAGLVRGYETDAAFNGLSYDREDERAQVETYADALGEPGPDTRLPAWRDAPIAPGEVAGAARADVADATAEHCGAEVRDAGRLRSNGHHPPTRRGSDAAPGED</sequence>
<dbReference type="Gene3D" id="3.90.550.10">
    <property type="entry name" value="Spore Coat Polysaccharide Biosynthesis Protein SpsA, Chain A"/>
    <property type="match status" value="1"/>
</dbReference>
<dbReference type="InterPro" id="IPR029044">
    <property type="entry name" value="Nucleotide-diphossugar_trans"/>
</dbReference>
<evidence type="ECO:0000313" key="3">
    <source>
        <dbReference type="Proteomes" id="UP001596333"/>
    </source>
</evidence>
<reference evidence="2 3" key="1">
    <citation type="journal article" date="2019" name="Int. J. Syst. Evol. Microbiol.">
        <title>The Global Catalogue of Microorganisms (GCM) 10K type strain sequencing project: providing services to taxonomists for standard genome sequencing and annotation.</title>
        <authorList>
            <consortium name="The Broad Institute Genomics Platform"/>
            <consortium name="The Broad Institute Genome Sequencing Center for Infectious Disease"/>
            <person name="Wu L."/>
            <person name="Ma J."/>
        </authorList>
    </citation>
    <scope>NUCLEOTIDE SEQUENCE [LARGE SCALE GENOMIC DNA]</scope>
    <source>
        <strain evidence="2 3">Y73</strain>
    </source>
</reference>
<keyword evidence="3" id="KW-1185">Reference proteome</keyword>
<keyword evidence="2" id="KW-0808">Transferase</keyword>
<accession>A0ABD5UK23</accession>
<dbReference type="SUPFAM" id="SSF53448">
    <property type="entry name" value="Nucleotide-diphospho-sugar transferases"/>
    <property type="match status" value="1"/>
</dbReference>
<dbReference type="EMBL" id="JBHSXI010000012">
    <property type="protein sequence ID" value="MFC6889787.1"/>
    <property type="molecule type" value="Genomic_DNA"/>
</dbReference>
<feature type="compositionally biased region" description="Basic and acidic residues" evidence="1">
    <location>
        <begin position="189"/>
        <end position="200"/>
    </location>
</feature>
<feature type="region of interest" description="Disordered" evidence="1">
    <location>
        <begin position="189"/>
        <end position="215"/>
    </location>
</feature>
<proteinExistence type="predicted"/>
<name>A0ABD5UK23_9EURY</name>
<comment type="caution">
    <text evidence="2">The sequence shown here is derived from an EMBL/GenBank/DDBJ whole genome shotgun (WGS) entry which is preliminary data.</text>
</comment>
<evidence type="ECO:0000256" key="1">
    <source>
        <dbReference type="SAM" id="MobiDB-lite"/>
    </source>
</evidence>
<evidence type="ECO:0000313" key="2">
    <source>
        <dbReference type="EMBL" id="MFC6889787.1"/>
    </source>
</evidence>
<dbReference type="AlphaFoldDB" id="A0ABD5UK23"/>
<dbReference type="RefSeq" id="WP_379768912.1">
    <property type="nucleotide sequence ID" value="NZ_JBHSXI010000012.1"/>
</dbReference>
<organism evidence="2 3">
    <name type="scientific">Halorubrum trueperi</name>
    <dbReference type="NCBI Taxonomy" id="2004704"/>
    <lineage>
        <taxon>Archaea</taxon>
        <taxon>Methanobacteriati</taxon>
        <taxon>Methanobacteriota</taxon>
        <taxon>Stenosarchaea group</taxon>
        <taxon>Halobacteria</taxon>
        <taxon>Halobacteriales</taxon>
        <taxon>Haloferacaceae</taxon>
        <taxon>Halorubrum</taxon>
    </lineage>
</organism>
<dbReference type="GO" id="GO:0016740">
    <property type="term" value="F:transferase activity"/>
    <property type="evidence" value="ECO:0007669"/>
    <property type="project" value="UniProtKB-KW"/>
</dbReference>